<keyword evidence="3" id="KW-1185">Reference proteome</keyword>
<name>A0AAE2SCD3_9BACT</name>
<accession>A0AAE2SCD3</accession>
<organism evidence="2 3">
    <name type="scientific">Oceaniferula flava</name>
    <dbReference type="NCBI Taxonomy" id="2800421"/>
    <lineage>
        <taxon>Bacteria</taxon>
        <taxon>Pseudomonadati</taxon>
        <taxon>Verrucomicrobiota</taxon>
        <taxon>Verrucomicrobiia</taxon>
        <taxon>Verrucomicrobiales</taxon>
        <taxon>Verrucomicrobiaceae</taxon>
        <taxon>Oceaniferula</taxon>
    </lineage>
</organism>
<dbReference type="Proteomes" id="UP000634206">
    <property type="component" value="Unassembled WGS sequence"/>
</dbReference>
<dbReference type="CDD" id="cd02440">
    <property type="entry name" value="AdoMet_MTases"/>
    <property type="match status" value="1"/>
</dbReference>
<reference evidence="2" key="1">
    <citation type="submission" date="2021-01" db="EMBL/GenBank/DDBJ databases">
        <title>Modified the classification status of verrucomicrobia.</title>
        <authorList>
            <person name="Feng X."/>
        </authorList>
    </citation>
    <scope>NUCLEOTIDE SEQUENCE</scope>
    <source>
        <strain evidence="2">5K15</strain>
    </source>
</reference>
<keyword evidence="2" id="KW-0489">Methyltransferase</keyword>
<dbReference type="SUPFAM" id="SSF53335">
    <property type="entry name" value="S-adenosyl-L-methionine-dependent methyltransferases"/>
    <property type="match status" value="1"/>
</dbReference>
<dbReference type="Pfam" id="PF13649">
    <property type="entry name" value="Methyltransf_25"/>
    <property type="match status" value="1"/>
</dbReference>
<proteinExistence type="predicted"/>
<dbReference type="RefSeq" id="WP_309489040.1">
    <property type="nucleotide sequence ID" value="NZ_JAENIG010000003.1"/>
</dbReference>
<protein>
    <submittedName>
        <fullName evidence="2">Class I SAM-dependent methyltransferase</fullName>
    </submittedName>
</protein>
<keyword evidence="2" id="KW-0808">Transferase</keyword>
<dbReference type="InterPro" id="IPR041698">
    <property type="entry name" value="Methyltransf_25"/>
</dbReference>
<dbReference type="EMBL" id="JAENIG010000003">
    <property type="protein sequence ID" value="MBK1854432.1"/>
    <property type="molecule type" value="Genomic_DNA"/>
</dbReference>
<dbReference type="Gene3D" id="3.40.50.150">
    <property type="entry name" value="Vaccinia Virus protein VP39"/>
    <property type="match status" value="1"/>
</dbReference>
<dbReference type="GO" id="GO:0008168">
    <property type="term" value="F:methyltransferase activity"/>
    <property type="evidence" value="ECO:0007669"/>
    <property type="project" value="UniProtKB-KW"/>
</dbReference>
<evidence type="ECO:0000313" key="3">
    <source>
        <dbReference type="Proteomes" id="UP000634206"/>
    </source>
</evidence>
<dbReference type="InterPro" id="IPR029063">
    <property type="entry name" value="SAM-dependent_MTases_sf"/>
</dbReference>
<sequence length="178" mass="19361">MIAPTQNKHAGYSSTYHDKKAAQYYQKKFSRSLSSRVSSAREKLLVAKALRAAGRLAGQKTKDLTILDYPCGAGRFATLLASRTAGYYAGDHSPHMVELAAQTLSDHGMADSLLGTTVGDIKANTLADSSVDLAASIRLLHHFPDRADRIAILSELRRVCKGQLITTFIDANSIKQRL</sequence>
<evidence type="ECO:0000313" key="2">
    <source>
        <dbReference type="EMBL" id="MBK1854432.1"/>
    </source>
</evidence>
<comment type="caution">
    <text evidence="2">The sequence shown here is derived from an EMBL/GenBank/DDBJ whole genome shotgun (WGS) entry which is preliminary data.</text>
</comment>
<evidence type="ECO:0000259" key="1">
    <source>
        <dbReference type="Pfam" id="PF13649"/>
    </source>
</evidence>
<dbReference type="GO" id="GO:0032259">
    <property type="term" value="P:methylation"/>
    <property type="evidence" value="ECO:0007669"/>
    <property type="project" value="UniProtKB-KW"/>
</dbReference>
<gene>
    <name evidence="2" type="ORF">JIN83_05650</name>
</gene>
<feature type="domain" description="Methyltransferase" evidence="1">
    <location>
        <begin position="66"/>
        <end position="161"/>
    </location>
</feature>
<dbReference type="AlphaFoldDB" id="A0AAE2SCD3"/>